<dbReference type="EMBL" id="PCYM01000006">
    <property type="protein sequence ID" value="PIR47415.1"/>
    <property type="molecule type" value="Genomic_DNA"/>
</dbReference>
<protein>
    <submittedName>
        <fullName evidence="1">Uncharacterized protein</fullName>
    </submittedName>
</protein>
<accession>A0A2H0RNS2</accession>
<dbReference type="Proteomes" id="UP000230084">
    <property type="component" value="Unassembled WGS sequence"/>
</dbReference>
<organism evidence="1 2">
    <name type="scientific">Candidatus Uhrbacteria bacterium CG10_big_fil_rev_8_21_14_0_10_50_16</name>
    <dbReference type="NCBI Taxonomy" id="1975039"/>
    <lineage>
        <taxon>Bacteria</taxon>
        <taxon>Candidatus Uhriibacteriota</taxon>
    </lineage>
</organism>
<evidence type="ECO:0000313" key="1">
    <source>
        <dbReference type="EMBL" id="PIR47415.1"/>
    </source>
</evidence>
<dbReference type="AlphaFoldDB" id="A0A2H0RNS2"/>
<gene>
    <name evidence="1" type="ORF">COV06_03060</name>
</gene>
<reference evidence="1 2" key="1">
    <citation type="submission" date="2017-09" db="EMBL/GenBank/DDBJ databases">
        <title>Depth-based differentiation of microbial function through sediment-hosted aquifers and enrichment of novel symbionts in the deep terrestrial subsurface.</title>
        <authorList>
            <person name="Probst A.J."/>
            <person name="Ladd B."/>
            <person name="Jarett J.K."/>
            <person name="Geller-Mcgrath D.E."/>
            <person name="Sieber C.M."/>
            <person name="Emerson J.B."/>
            <person name="Anantharaman K."/>
            <person name="Thomas B.C."/>
            <person name="Malmstrom R."/>
            <person name="Stieglmeier M."/>
            <person name="Klingl A."/>
            <person name="Woyke T."/>
            <person name="Ryan C.M."/>
            <person name="Banfield J.F."/>
        </authorList>
    </citation>
    <scope>NUCLEOTIDE SEQUENCE [LARGE SCALE GENOMIC DNA]</scope>
    <source>
        <strain evidence="1">CG10_big_fil_rev_8_21_14_0_10_50_16</strain>
    </source>
</reference>
<proteinExistence type="predicted"/>
<comment type="caution">
    <text evidence="1">The sequence shown here is derived from an EMBL/GenBank/DDBJ whole genome shotgun (WGS) entry which is preliminary data.</text>
</comment>
<sequence length="109" mass="12332">MPHKPIVRYPVRISGLSEGTTAELQFRQSEGKQLIGVILRLGNCSAVRWAAFPVHQIKMQIRLMQAIEKGDMTLFLKLVHEGHHVVLVCDHVEYRIHLPAELPSILFAA</sequence>
<name>A0A2H0RNS2_9BACT</name>
<evidence type="ECO:0000313" key="2">
    <source>
        <dbReference type="Proteomes" id="UP000230084"/>
    </source>
</evidence>